<dbReference type="CDD" id="cd17330">
    <property type="entry name" value="MFS_SLC46_TetA_like"/>
    <property type="match status" value="1"/>
</dbReference>
<sequence length="489" mass="52781">PPTATMTIASRAVDEETPLLQVKARTPLPKFQIGIVLFVLISEPVSSAYIFPFINQLIGELGITRGDDRKIGYYAGLIESLFFLTQAATVLQWSRLSDYIGRKPVILIGLFGLSISNIAFGLSRTFGTLIISRCIAGLLNGNVGVMKSIIGEITDHTNVAQGFAMIPAVFCIGATIAPLYGGGLSRPQDNWPELFSGSFWTKYPYFLPCAVSAGFTLFAALISAIFLKEVERALTLGVKSLPSKTGKKPTQPEAPTNDDPRVVPLDTKDTQPIPISTLIKTYSVMIPIANYGILALVEIGFLVLLPLFYSAPIEIGGLGYPPSIIGTFLAIFGVVDGVVQALFVAKIVDRIGAKTLFCWAVLCFYPLTALFPIMSAVVKAQGEVGPVIWVLLLVQLMFMVLMDMSYAVIFVFTTRASPNKHSLGTMNGLSQTTTSIARALGPAATTTLFAFSKEFNVLGGNLIYVVLAALTTVLVFLSRRLPELTDDEE</sequence>
<protein>
    <recommendedName>
        <fullName evidence="8">Major facilitator superfamily (MFS) profile domain-containing protein</fullName>
    </recommendedName>
</protein>
<dbReference type="InterPro" id="IPR001958">
    <property type="entry name" value="Tet-R_TetA/multi-R_MdtG-like"/>
</dbReference>
<comment type="subcellular location">
    <subcellularLocation>
        <location evidence="1">Membrane</location>
        <topology evidence="1">Multi-pass membrane protein</topology>
    </subcellularLocation>
</comment>
<feature type="transmembrane region" description="Helical" evidence="7">
    <location>
        <begin position="323"/>
        <end position="344"/>
    </location>
</feature>
<feature type="transmembrane region" description="Helical" evidence="7">
    <location>
        <begin position="288"/>
        <end position="311"/>
    </location>
</feature>
<feature type="transmembrane region" description="Helical" evidence="7">
    <location>
        <begin position="105"/>
        <end position="123"/>
    </location>
</feature>
<dbReference type="Proteomes" id="UP000053820">
    <property type="component" value="Unassembled WGS sequence"/>
</dbReference>
<feature type="transmembrane region" description="Helical" evidence="7">
    <location>
        <begin position="31"/>
        <end position="51"/>
    </location>
</feature>
<feature type="transmembrane region" description="Helical" evidence="7">
    <location>
        <begin position="71"/>
        <end position="93"/>
    </location>
</feature>
<dbReference type="OrthoDB" id="419616at2759"/>
<feature type="transmembrane region" description="Helical" evidence="7">
    <location>
        <begin position="387"/>
        <end position="414"/>
    </location>
</feature>
<evidence type="ECO:0000256" key="1">
    <source>
        <dbReference type="ARBA" id="ARBA00004141"/>
    </source>
</evidence>
<dbReference type="SUPFAM" id="SSF103473">
    <property type="entry name" value="MFS general substrate transporter"/>
    <property type="match status" value="1"/>
</dbReference>
<evidence type="ECO:0000256" key="2">
    <source>
        <dbReference type="ARBA" id="ARBA00022448"/>
    </source>
</evidence>
<evidence type="ECO:0000256" key="6">
    <source>
        <dbReference type="SAM" id="MobiDB-lite"/>
    </source>
</evidence>
<feature type="transmembrane region" description="Helical" evidence="7">
    <location>
        <begin position="203"/>
        <end position="227"/>
    </location>
</feature>
<keyword evidence="4 7" id="KW-1133">Transmembrane helix</keyword>
<feature type="transmembrane region" description="Helical" evidence="7">
    <location>
        <begin position="162"/>
        <end position="183"/>
    </location>
</feature>
<dbReference type="PROSITE" id="PS50850">
    <property type="entry name" value="MFS"/>
    <property type="match status" value="1"/>
</dbReference>
<organism evidence="9 10">
    <name type="scientific">Hydnomerulius pinastri MD-312</name>
    <dbReference type="NCBI Taxonomy" id="994086"/>
    <lineage>
        <taxon>Eukaryota</taxon>
        <taxon>Fungi</taxon>
        <taxon>Dikarya</taxon>
        <taxon>Basidiomycota</taxon>
        <taxon>Agaricomycotina</taxon>
        <taxon>Agaricomycetes</taxon>
        <taxon>Agaricomycetidae</taxon>
        <taxon>Boletales</taxon>
        <taxon>Boletales incertae sedis</taxon>
        <taxon>Leucogyrophana</taxon>
    </lineage>
</organism>
<evidence type="ECO:0000313" key="10">
    <source>
        <dbReference type="Proteomes" id="UP000053820"/>
    </source>
</evidence>
<dbReference type="InterPro" id="IPR020846">
    <property type="entry name" value="MFS_dom"/>
</dbReference>
<evidence type="ECO:0000256" key="5">
    <source>
        <dbReference type="ARBA" id="ARBA00023136"/>
    </source>
</evidence>
<feature type="transmembrane region" description="Helical" evidence="7">
    <location>
        <begin position="356"/>
        <end position="375"/>
    </location>
</feature>
<keyword evidence="3 7" id="KW-0812">Transmembrane</keyword>
<dbReference type="GO" id="GO:0016020">
    <property type="term" value="C:membrane"/>
    <property type="evidence" value="ECO:0007669"/>
    <property type="project" value="UniProtKB-SubCell"/>
</dbReference>
<evidence type="ECO:0000256" key="4">
    <source>
        <dbReference type="ARBA" id="ARBA00022989"/>
    </source>
</evidence>
<feature type="domain" description="Major facilitator superfamily (MFS) profile" evidence="8">
    <location>
        <begin position="32"/>
        <end position="486"/>
    </location>
</feature>
<dbReference type="AlphaFoldDB" id="A0A0C9WD58"/>
<evidence type="ECO:0000259" key="8">
    <source>
        <dbReference type="PROSITE" id="PS50850"/>
    </source>
</evidence>
<dbReference type="InterPro" id="IPR036259">
    <property type="entry name" value="MFS_trans_sf"/>
</dbReference>
<dbReference type="GO" id="GO:0022857">
    <property type="term" value="F:transmembrane transporter activity"/>
    <property type="evidence" value="ECO:0007669"/>
    <property type="project" value="InterPro"/>
</dbReference>
<evidence type="ECO:0000256" key="3">
    <source>
        <dbReference type="ARBA" id="ARBA00022692"/>
    </source>
</evidence>
<evidence type="ECO:0000256" key="7">
    <source>
        <dbReference type="SAM" id="Phobius"/>
    </source>
</evidence>
<reference evidence="9 10" key="1">
    <citation type="submission" date="2014-04" db="EMBL/GenBank/DDBJ databases">
        <title>Evolutionary Origins and Diversification of the Mycorrhizal Mutualists.</title>
        <authorList>
            <consortium name="DOE Joint Genome Institute"/>
            <consortium name="Mycorrhizal Genomics Consortium"/>
            <person name="Kohler A."/>
            <person name="Kuo A."/>
            <person name="Nagy L.G."/>
            <person name="Floudas D."/>
            <person name="Copeland A."/>
            <person name="Barry K.W."/>
            <person name="Cichocki N."/>
            <person name="Veneault-Fourrey C."/>
            <person name="LaButti K."/>
            <person name="Lindquist E.A."/>
            <person name="Lipzen A."/>
            <person name="Lundell T."/>
            <person name="Morin E."/>
            <person name="Murat C."/>
            <person name="Riley R."/>
            <person name="Ohm R."/>
            <person name="Sun H."/>
            <person name="Tunlid A."/>
            <person name="Henrissat B."/>
            <person name="Grigoriev I.V."/>
            <person name="Hibbett D.S."/>
            <person name="Martin F."/>
        </authorList>
    </citation>
    <scope>NUCLEOTIDE SEQUENCE [LARGE SCALE GENOMIC DNA]</scope>
    <source>
        <strain evidence="9 10">MD-312</strain>
    </source>
</reference>
<name>A0A0C9WD58_9AGAM</name>
<keyword evidence="5 7" id="KW-0472">Membrane</keyword>
<evidence type="ECO:0000313" key="9">
    <source>
        <dbReference type="EMBL" id="KIJ62761.1"/>
    </source>
</evidence>
<gene>
    <name evidence="9" type="ORF">HYDPIDRAFT_93712</name>
</gene>
<feature type="region of interest" description="Disordered" evidence="6">
    <location>
        <begin position="241"/>
        <end position="263"/>
    </location>
</feature>
<dbReference type="InterPro" id="IPR011701">
    <property type="entry name" value="MFS"/>
</dbReference>
<dbReference type="HOGENOM" id="CLU_001265_54_6_1"/>
<dbReference type="PANTHER" id="PTHR23504:SF15">
    <property type="entry name" value="MAJOR FACILITATOR SUPERFAMILY (MFS) PROFILE DOMAIN-CONTAINING PROTEIN"/>
    <property type="match status" value="1"/>
</dbReference>
<dbReference type="PANTHER" id="PTHR23504">
    <property type="entry name" value="MAJOR FACILITATOR SUPERFAMILY DOMAIN-CONTAINING PROTEIN 10"/>
    <property type="match status" value="1"/>
</dbReference>
<dbReference type="Gene3D" id="1.20.1250.20">
    <property type="entry name" value="MFS general substrate transporter like domains"/>
    <property type="match status" value="1"/>
</dbReference>
<feature type="non-terminal residue" evidence="9">
    <location>
        <position position="489"/>
    </location>
</feature>
<dbReference type="PRINTS" id="PR01035">
    <property type="entry name" value="TCRTETA"/>
</dbReference>
<feature type="transmembrane region" description="Helical" evidence="7">
    <location>
        <begin position="458"/>
        <end position="477"/>
    </location>
</feature>
<keyword evidence="10" id="KW-1185">Reference proteome</keyword>
<dbReference type="Pfam" id="PF07690">
    <property type="entry name" value="MFS_1"/>
    <property type="match status" value="1"/>
</dbReference>
<dbReference type="EMBL" id="KN839853">
    <property type="protein sequence ID" value="KIJ62761.1"/>
    <property type="molecule type" value="Genomic_DNA"/>
</dbReference>
<proteinExistence type="predicted"/>
<accession>A0A0C9WD58</accession>
<keyword evidence="2" id="KW-0813">Transport</keyword>